<name>A0A1H7GC62_9HYPH</name>
<evidence type="ECO:0000313" key="3">
    <source>
        <dbReference type="Proteomes" id="UP000199664"/>
    </source>
</evidence>
<dbReference type="EMBL" id="FOAN01000001">
    <property type="protein sequence ID" value="SEK35866.1"/>
    <property type="molecule type" value="Genomic_DNA"/>
</dbReference>
<evidence type="ECO:0000313" key="2">
    <source>
        <dbReference type="EMBL" id="SEK35866.1"/>
    </source>
</evidence>
<feature type="region of interest" description="Disordered" evidence="1">
    <location>
        <begin position="66"/>
        <end position="97"/>
    </location>
</feature>
<organism evidence="2 3">
    <name type="scientific">Bosea lupini</name>
    <dbReference type="NCBI Taxonomy" id="1036779"/>
    <lineage>
        <taxon>Bacteria</taxon>
        <taxon>Pseudomonadati</taxon>
        <taxon>Pseudomonadota</taxon>
        <taxon>Alphaproteobacteria</taxon>
        <taxon>Hyphomicrobiales</taxon>
        <taxon>Boseaceae</taxon>
        <taxon>Bosea</taxon>
    </lineage>
</organism>
<dbReference type="Proteomes" id="UP000199664">
    <property type="component" value="Unassembled WGS sequence"/>
</dbReference>
<evidence type="ECO:0000256" key="1">
    <source>
        <dbReference type="SAM" id="MobiDB-lite"/>
    </source>
</evidence>
<proteinExistence type="predicted"/>
<keyword evidence="3" id="KW-1185">Reference proteome</keyword>
<dbReference type="STRING" id="1036779.SAMN04515666_101318"/>
<reference evidence="3" key="1">
    <citation type="submission" date="2016-10" db="EMBL/GenBank/DDBJ databases">
        <authorList>
            <person name="Varghese N."/>
            <person name="Submissions S."/>
        </authorList>
    </citation>
    <scope>NUCLEOTIDE SEQUENCE [LARGE SCALE GENOMIC DNA]</scope>
    <source>
        <strain evidence="3">LMG 26383,CCUG 61248,R- 45681</strain>
    </source>
</reference>
<dbReference type="AlphaFoldDB" id="A0A1H7GC62"/>
<dbReference type="RefSeq" id="WP_091829101.1">
    <property type="nucleotide sequence ID" value="NZ_FOAN01000001.1"/>
</dbReference>
<sequence>MSTVKPFGEAHPAPWRLGDCGQKVLDRDGGNVTIADLDGPDERELWRGIVAAVNLSAALAAFVSPAAPAPQPEPQSPRGEWARSNELRRREREGGGR</sequence>
<feature type="compositionally biased region" description="Basic and acidic residues" evidence="1">
    <location>
        <begin position="80"/>
        <end position="97"/>
    </location>
</feature>
<gene>
    <name evidence="2" type="ORF">SAMN04515666_101318</name>
</gene>
<protein>
    <submittedName>
        <fullName evidence="2">Uncharacterized protein</fullName>
    </submittedName>
</protein>
<accession>A0A1H7GC62</accession>